<dbReference type="Proteomes" id="UP001168620">
    <property type="component" value="Unassembled WGS sequence"/>
</dbReference>
<dbReference type="InterPro" id="IPR000594">
    <property type="entry name" value="ThiF_NAD_FAD-bd"/>
</dbReference>
<sequence>MSTPSSDDRRLRVVTGSNSDGAQVATLLDAATIRVDLPVGTVHRRHQLLVLTLVDLLGRLFPRIDVRCDTSIASDAGLPPGPNALFDRLTSAARNGGLTPLTPNSSATITVHVGTVPDLTDSGLHIVADGGDWVSYNGTEPTQLPADGWGGAIPIGPLLSACRAAGQVTHLVLSEATNTASVPASVYADALRHVADSVPVDTETPTHVAPVLNAVLVGAGSVGGAAVFALSHVPSLTGSLIVTDPQRLEAKNLDRALLATSTVASAEELKADVAATALTHLPDFHVTPWPHTLEEWVASQPADEALPLVLAAVDSREARRSIQDCLPLELINAACNPTEVHISGHRTGDGPCVCCLHMAEVLDATRIRIRVLAADTGLNERFVREYLVNDQPMDAQMVRFIEQHRGLANGALASYGGKTFEQLRVGALLYGATPVNTGGGTVAVAAPYITALAGVLLAAEALKDAGPEFAVYRLGPRGPATKYAENPLAGASQAMLTNPSRWPTHECLCRSTRRLRLMALKYDLDQS</sequence>
<gene>
    <name evidence="2" type="ORF">QWY28_21880</name>
</gene>
<organism evidence="2 3">
    <name type="scientific">Nocardioides oceani</name>
    <dbReference type="NCBI Taxonomy" id="3058369"/>
    <lineage>
        <taxon>Bacteria</taxon>
        <taxon>Bacillati</taxon>
        <taxon>Actinomycetota</taxon>
        <taxon>Actinomycetes</taxon>
        <taxon>Propionibacteriales</taxon>
        <taxon>Nocardioidaceae</taxon>
        <taxon>Nocardioides</taxon>
    </lineage>
</organism>
<feature type="domain" description="THIF-type NAD/FAD binding fold" evidence="1">
    <location>
        <begin position="214"/>
        <end position="463"/>
    </location>
</feature>
<keyword evidence="2" id="KW-0808">Transferase</keyword>
<keyword evidence="3" id="KW-1185">Reference proteome</keyword>
<dbReference type="SUPFAM" id="SSF69572">
    <property type="entry name" value="Activating enzymes of the ubiquitin-like proteins"/>
    <property type="match status" value="1"/>
</dbReference>
<dbReference type="EMBL" id="JAUHJQ010000017">
    <property type="protein sequence ID" value="MDN4175627.1"/>
    <property type="molecule type" value="Genomic_DNA"/>
</dbReference>
<protein>
    <submittedName>
        <fullName evidence="2">ThiF family adenylyltransferase</fullName>
    </submittedName>
</protein>
<evidence type="ECO:0000313" key="2">
    <source>
        <dbReference type="EMBL" id="MDN4175627.1"/>
    </source>
</evidence>
<dbReference type="GO" id="GO:0016779">
    <property type="term" value="F:nucleotidyltransferase activity"/>
    <property type="evidence" value="ECO:0007669"/>
    <property type="project" value="UniProtKB-KW"/>
</dbReference>
<keyword evidence="2" id="KW-0548">Nucleotidyltransferase</keyword>
<comment type="caution">
    <text evidence="2">The sequence shown here is derived from an EMBL/GenBank/DDBJ whole genome shotgun (WGS) entry which is preliminary data.</text>
</comment>
<accession>A0ABT8FLS3</accession>
<reference evidence="2" key="1">
    <citation type="submission" date="2023-06" db="EMBL/GenBank/DDBJ databases">
        <title>Draft genome sequence of Nocardioides sp. SOB77.</title>
        <authorList>
            <person name="Zhang G."/>
        </authorList>
    </citation>
    <scope>NUCLEOTIDE SEQUENCE</scope>
    <source>
        <strain evidence="2">SOB77</strain>
    </source>
</reference>
<evidence type="ECO:0000259" key="1">
    <source>
        <dbReference type="Pfam" id="PF00899"/>
    </source>
</evidence>
<dbReference type="RefSeq" id="WP_300955008.1">
    <property type="nucleotide sequence ID" value="NZ_JAUHJQ010000017.1"/>
</dbReference>
<dbReference type="Gene3D" id="3.40.50.720">
    <property type="entry name" value="NAD(P)-binding Rossmann-like Domain"/>
    <property type="match status" value="1"/>
</dbReference>
<proteinExistence type="predicted"/>
<evidence type="ECO:0000313" key="3">
    <source>
        <dbReference type="Proteomes" id="UP001168620"/>
    </source>
</evidence>
<dbReference type="InterPro" id="IPR035985">
    <property type="entry name" value="Ubiquitin-activating_enz"/>
</dbReference>
<name>A0ABT8FLS3_9ACTN</name>
<dbReference type="Pfam" id="PF00899">
    <property type="entry name" value="ThiF"/>
    <property type="match status" value="1"/>
</dbReference>